<keyword evidence="3" id="KW-0255">Endonuclease</keyword>
<evidence type="ECO:0000256" key="3">
    <source>
        <dbReference type="ARBA" id="ARBA00022759"/>
    </source>
</evidence>
<dbReference type="Pfam" id="PF03755">
    <property type="entry name" value="YicC-like_N"/>
    <property type="match status" value="1"/>
</dbReference>
<sequence length="290" mass="32741">MYSMTGFGKGEYREGGLCVTVELKSVNNRFLDLAVKCPHALAPYEEDVRALLRSRFSRGRIDVFVSMTDLREKPKTPRVDFALAEGYQKAAKALSERFPEAENDVSLAFLLRLPDVVRFEEEEGEDGALKPALLAAAERAADALSAMRRAEGERLKEDVLSRGREIASLRDAISERAPLVAEEYRKKLTERMNDYLGGKVDETRILTEAALFADKCSIDEELTRLSSHIKELFRIAEEETVGRKLDFLIQEFNRECNTVCSKSNDGAITALALKMKNEIEKVREQIQNLE</sequence>
<feature type="domain" description="Endoribonuclease YicC-like C-terminal" evidence="7">
    <location>
        <begin position="173"/>
        <end position="290"/>
    </location>
</feature>
<reference evidence="8" key="1">
    <citation type="journal article" date="2021" name="PeerJ">
        <title>Extensive microbial diversity within the chicken gut microbiome revealed by metagenomics and culture.</title>
        <authorList>
            <person name="Gilroy R."/>
            <person name="Ravi A."/>
            <person name="Getino M."/>
            <person name="Pursley I."/>
            <person name="Horton D.L."/>
            <person name="Alikhan N.F."/>
            <person name="Baker D."/>
            <person name="Gharbi K."/>
            <person name="Hall N."/>
            <person name="Watson M."/>
            <person name="Adriaenssens E.M."/>
            <person name="Foster-Nyarko E."/>
            <person name="Jarju S."/>
            <person name="Secka A."/>
            <person name="Antonio M."/>
            <person name="Oren A."/>
            <person name="Chaudhuri R.R."/>
            <person name="La Ragione R."/>
            <person name="Hildebrand F."/>
            <person name="Pallen M.J."/>
        </authorList>
    </citation>
    <scope>NUCLEOTIDE SEQUENCE</scope>
    <source>
        <strain evidence="8">CHK156-179</strain>
    </source>
</reference>
<accession>A0A9D2H3Q9</accession>
<dbReference type="PANTHER" id="PTHR30636:SF3">
    <property type="entry name" value="UPF0701 PROTEIN YICC"/>
    <property type="match status" value="1"/>
</dbReference>
<evidence type="ECO:0000256" key="1">
    <source>
        <dbReference type="ARBA" id="ARBA00001968"/>
    </source>
</evidence>
<evidence type="ECO:0000256" key="5">
    <source>
        <dbReference type="ARBA" id="ARBA00035648"/>
    </source>
</evidence>
<organism evidence="8 9">
    <name type="scientific">Candidatus Gallimonas gallistercoris</name>
    <dbReference type="NCBI Taxonomy" id="2838602"/>
    <lineage>
        <taxon>Bacteria</taxon>
        <taxon>Bacillati</taxon>
        <taxon>Bacillota</taxon>
        <taxon>Clostridia</taxon>
        <taxon>Candidatus Gallimonas</taxon>
    </lineage>
</organism>
<name>A0A9D2H3Q9_9FIRM</name>
<feature type="domain" description="Endoribonuclease YicC-like N-terminal" evidence="6">
    <location>
        <begin position="1"/>
        <end position="156"/>
    </location>
</feature>
<dbReference type="AlphaFoldDB" id="A0A9D2H3Q9"/>
<dbReference type="EMBL" id="DXAJ01000082">
    <property type="protein sequence ID" value="HJA02795.1"/>
    <property type="molecule type" value="Genomic_DNA"/>
</dbReference>
<comment type="cofactor">
    <cofactor evidence="1">
        <name>a divalent metal cation</name>
        <dbReference type="ChEBI" id="CHEBI:60240"/>
    </cofactor>
</comment>
<comment type="caution">
    <text evidence="8">The sequence shown here is derived from an EMBL/GenBank/DDBJ whole genome shotgun (WGS) entry which is preliminary data.</text>
</comment>
<evidence type="ECO:0000256" key="4">
    <source>
        <dbReference type="ARBA" id="ARBA00022801"/>
    </source>
</evidence>
<keyword evidence="2" id="KW-0540">Nuclease</keyword>
<dbReference type="InterPro" id="IPR013527">
    <property type="entry name" value="YicC-like_N"/>
</dbReference>
<evidence type="ECO:0000259" key="7">
    <source>
        <dbReference type="Pfam" id="PF08340"/>
    </source>
</evidence>
<keyword evidence="4" id="KW-0378">Hydrolase</keyword>
<evidence type="ECO:0000256" key="2">
    <source>
        <dbReference type="ARBA" id="ARBA00022722"/>
    </source>
</evidence>
<dbReference type="Pfam" id="PF08340">
    <property type="entry name" value="YicC-like_C"/>
    <property type="match status" value="1"/>
</dbReference>
<dbReference type="GO" id="GO:0004521">
    <property type="term" value="F:RNA endonuclease activity"/>
    <property type="evidence" value="ECO:0007669"/>
    <property type="project" value="InterPro"/>
</dbReference>
<dbReference type="PANTHER" id="PTHR30636">
    <property type="entry name" value="UPF0701 PROTEIN YICC"/>
    <property type="match status" value="1"/>
</dbReference>
<protein>
    <submittedName>
        <fullName evidence="8">YicC family protein</fullName>
    </submittedName>
</protein>
<comment type="similarity">
    <text evidence="5">Belongs to the YicC/YloC family.</text>
</comment>
<reference evidence="8" key="2">
    <citation type="submission" date="2021-04" db="EMBL/GenBank/DDBJ databases">
        <authorList>
            <person name="Gilroy R."/>
        </authorList>
    </citation>
    <scope>NUCLEOTIDE SEQUENCE</scope>
    <source>
        <strain evidence="8">CHK156-179</strain>
    </source>
</reference>
<evidence type="ECO:0000313" key="8">
    <source>
        <dbReference type="EMBL" id="HJA02795.1"/>
    </source>
</evidence>
<dbReference type="InterPro" id="IPR005229">
    <property type="entry name" value="YicC/YloC-like"/>
</dbReference>
<dbReference type="InterPro" id="IPR013551">
    <property type="entry name" value="YicC-like_C"/>
</dbReference>
<gene>
    <name evidence="8" type="ORF">H9797_05395</name>
</gene>
<dbReference type="GO" id="GO:0016787">
    <property type="term" value="F:hydrolase activity"/>
    <property type="evidence" value="ECO:0007669"/>
    <property type="project" value="UniProtKB-KW"/>
</dbReference>
<evidence type="ECO:0000259" key="6">
    <source>
        <dbReference type="Pfam" id="PF03755"/>
    </source>
</evidence>
<proteinExistence type="inferred from homology"/>
<dbReference type="Proteomes" id="UP000824221">
    <property type="component" value="Unassembled WGS sequence"/>
</dbReference>
<dbReference type="NCBIfam" id="TIGR00255">
    <property type="entry name" value="YicC/YloC family endoribonuclease"/>
    <property type="match status" value="1"/>
</dbReference>
<evidence type="ECO:0000313" key="9">
    <source>
        <dbReference type="Proteomes" id="UP000824221"/>
    </source>
</evidence>